<feature type="domain" description="Beta-lactamase-related" evidence="1">
    <location>
        <begin position="16"/>
        <end position="285"/>
    </location>
</feature>
<keyword evidence="3" id="KW-1185">Reference proteome</keyword>
<proteinExistence type="predicted"/>
<dbReference type="Pfam" id="PF00144">
    <property type="entry name" value="Beta-lactamase"/>
    <property type="match status" value="1"/>
</dbReference>
<organism evidence="2 3">
    <name type="scientific">Benzoatithermus flavus</name>
    <dbReference type="NCBI Taxonomy" id="3108223"/>
    <lineage>
        <taxon>Bacteria</taxon>
        <taxon>Pseudomonadati</taxon>
        <taxon>Pseudomonadota</taxon>
        <taxon>Alphaproteobacteria</taxon>
        <taxon>Geminicoccales</taxon>
        <taxon>Geminicoccaceae</taxon>
        <taxon>Benzoatithermus</taxon>
    </lineage>
</organism>
<dbReference type="Proteomes" id="UP001375743">
    <property type="component" value="Unassembled WGS sequence"/>
</dbReference>
<dbReference type="PANTHER" id="PTHR43283">
    <property type="entry name" value="BETA-LACTAMASE-RELATED"/>
    <property type="match status" value="1"/>
</dbReference>
<dbReference type="SUPFAM" id="SSF56601">
    <property type="entry name" value="beta-lactamase/transpeptidase-like"/>
    <property type="match status" value="1"/>
</dbReference>
<dbReference type="InterPro" id="IPR012338">
    <property type="entry name" value="Beta-lactam/transpept-like"/>
</dbReference>
<dbReference type="PANTHER" id="PTHR43283:SF7">
    <property type="entry name" value="BETA-LACTAMASE-RELATED DOMAIN-CONTAINING PROTEIN"/>
    <property type="match status" value="1"/>
</dbReference>
<gene>
    <name evidence="2" type="ORF">U1T56_03215</name>
</gene>
<evidence type="ECO:0000313" key="2">
    <source>
        <dbReference type="EMBL" id="MEK0082148.1"/>
    </source>
</evidence>
<name>A0ABU8XLU6_9PROT</name>
<dbReference type="EMBL" id="JBBLZC010000002">
    <property type="protein sequence ID" value="MEK0082148.1"/>
    <property type="molecule type" value="Genomic_DNA"/>
</dbReference>
<protein>
    <submittedName>
        <fullName evidence="2">Serine hydrolase</fullName>
    </submittedName>
</protein>
<keyword evidence="2" id="KW-0378">Hydrolase</keyword>
<dbReference type="Gene3D" id="3.40.710.10">
    <property type="entry name" value="DD-peptidase/beta-lactamase superfamily"/>
    <property type="match status" value="1"/>
</dbReference>
<dbReference type="InterPro" id="IPR050789">
    <property type="entry name" value="Diverse_Enzym_Activities"/>
</dbReference>
<dbReference type="GO" id="GO:0016787">
    <property type="term" value="F:hydrolase activity"/>
    <property type="evidence" value="ECO:0007669"/>
    <property type="project" value="UniProtKB-KW"/>
</dbReference>
<dbReference type="RefSeq" id="WP_418157998.1">
    <property type="nucleotide sequence ID" value="NZ_JBBLZC010000002.1"/>
</dbReference>
<reference evidence="2 3" key="1">
    <citation type="submission" date="2024-01" db="EMBL/GenBank/DDBJ databases">
        <title>Multi-omics insights into the function and evolution of sodium benzoate biodegradation pathways in Benzoatithermus flavus gen. nov., sp. nov. from hot spring.</title>
        <authorList>
            <person name="Hu C.-J."/>
            <person name="Li W.-J."/>
        </authorList>
    </citation>
    <scope>NUCLEOTIDE SEQUENCE [LARGE SCALE GENOMIC DNA]</scope>
    <source>
        <strain evidence="2 3">SYSU G07066</strain>
    </source>
</reference>
<accession>A0ABU8XLU6</accession>
<evidence type="ECO:0000313" key="3">
    <source>
        <dbReference type="Proteomes" id="UP001375743"/>
    </source>
</evidence>
<evidence type="ECO:0000259" key="1">
    <source>
        <dbReference type="Pfam" id="PF00144"/>
    </source>
</evidence>
<comment type="caution">
    <text evidence="2">The sequence shown here is derived from an EMBL/GenBank/DDBJ whole genome shotgun (WGS) entry which is preliminary data.</text>
</comment>
<dbReference type="InterPro" id="IPR001466">
    <property type="entry name" value="Beta-lactam-related"/>
</dbReference>
<sequence>MDPQALADAVAYGTARGGSGLIVRSGYQVASWGSQTQLYDLKSTTKSIGSVLLGLAIKDGKVQLDTKVRPLLPEIDVTPTDSSTRSWLPLITVRHLATHTAGFEKTGGFGRLLFQPGTKWSYSDGGPNWLADLLTVLYASDLKTVLQKRVLGDLGVATSMLSWRKNIYRPTTLRGFLRREFGSGISASVDAMARIGLLVARDGRWRTKQILPPGYAAQVGTTPAALRDLPLYDPSKYPGAPEDYGFLWWNNSAGILAGVPGDAFWGWGLGDSFILVVPSRDLVVVRAGPAWNDSWGKLTTIQPFFAKVTGAAAG</sequence>